<keyword evidence="3" id="KW-0804">Transcription</keyword>
<protein>
    <submittedName>
        <fullName evidence="5">Helix-turn-helix domain-containing protein</fullName>
    </submittedName>
</protein>
<evidence type="ECO:0000313" key="5">
    <source>
        <dbReference type="EMBL" id="RWX81077.1"/>
    </source>
</evidence>
<dbReference type="EMBL" id="SBIP01000001">
    <property type="protein sequence ID" value="RWX81077.1"/>
    <property type="molecule type" value="Genomic_DNA"/>
</dbReference>
<dbReference type="PANTHER" id="PTHR46796">
    <property type="entry name" value="HTH-TYPE TRANSCRIPTIONAL ACTIVATOR RHAS-RELATED"/>
    <property type="match status" value="1"/>
</dbReference>
<dbReference type="Proteomes" id="UP000287687">
    <property type="component" value="Unassembled WGS sequence"/>
</dbReference>
<keyword evidence="1" id="KW-0805">Transcription regulation</keyword>
<dbReference type="RefSeq" id="WP_128440904.1">
    <property type="nucleotide sequence ID" value="NZ_SBIP01000001.1"/>
</dbReference>
<dbReference type="SMART" id="SM00342">
    <property type="entry name" value="HTH_ARAC"/>
    <property type="match status" value="1"/>
</dbReference>
<name>A0A444LL61_9HYPH</name>
<evidence type="ECO:0000259" key="4">
    <source>
        <dbReference type="PROSITE" id="PS01124"/>
    </source>
</evidence>
<reference evidence="5 6" key="1">
    <citation type="submission" date="2019-01" db="EMBL/GenBank/DDBJ databases">
        <title>The draft genome of Rhizobium sp. 24NR.</title>
        <authorList>
            <person name="Liu L."/>
            <person name="Liang L."/>
            <person name="Shi S."/>
            <person name="Xu L."/>
            <person name="Wang X."/>
            <person name="Li L."/>
            <person name="Zhang X."/>
        </authorList>
    </citation>
    <scope>NUCLEOTIDE SEQUENCE [LARGE SCALE GENOMIC DNA]</scope>
    <source>
        <strain evidence="5 6">24NR</strain>
    </source>
</reference>
<dbReference type="OrthoDB" id="252470at2"/>
<gene>
    <name evidence="5" type="ORF">EPK99_01725</name>
</gene>
<dbReference type="AlphaFoldDB" id="A0A444LL61"/>
<dbReference type="Pfam" id="PF14525">
    <property type="entry name" value="AraC_binding_2"/>
    <property type="match status" value="1"/>
</dbReference>
<keyword evidence="6" id="KW-1185">Reference proteome</keyword>
<evidence type="ECO:0000256" key="3">
    <source>
        <dbReference type="ARBA" id="ARBA00023163"/>
    </source>
</evidence>
<dbReference type="PROSITE" id="PS01124">
    <property type="entry name" value="HTH_ARAC_FAMILY_2"/>
    <property type="match status" value="1"/>
</dbReference>
<evidence type="ECO:0000256" key="2">
    <source>
        <dbReference type="ARBA" id="ARBA00023125"/>
    </source>
</evidence>
<dbReference type="GO" id="GO:0043565">
    <property type="term" value="F:sequence-specific DNA binding"/>
    <property type="evidence" value="ECO:0007669"/>
    <property type="project" value="InterPro"/>
</dbReference>
<proteinExistence type="predicted"/>
<keyword evidence="2" id="KW-0238">DNA-binding</keyword>
<dbReference type="InterPro" id="IPR035418">
    <property type="entry name" value="AraC-bd_2"/>
</dbReference>
<dbReference type="SUPFAM" id="SSF46689">
    <property type="entry name" value="Homeodomain-like"/>
    <property type="match status" value="1"/>
</dbReference>
<dbReference type="GO" id="GO:0003700">
    <property type="term" value="F:DNA-binding transcription factor activity"/>
    <property type="evidence" value="ECO:0007669"/>
    <property type="project" value="InterPro"/>
</dbReference>
<evidence type="ECO:0000313" key="6">
    <source>
        <dbReference type="Proteomes" id="UP000287687"/>
    </source>
</evidence>
<dbReference type="Pfam" id="PF12833">
    <property type="entry name" value="HTH_18"/>
    <property type="match status" value="1"/>
</dbReference>
<evidence type="ECO:0000256" key="1">
    <source>
        <dbReference type="ARBA" id="ARBA00023015"/>
    </source>
</evidence>
<feature type="domain" description="HTH araC/xylS-type" evidence="4">
    <location>
        <begin position="211"/>
        <end position="311"/>
    </location>
</feature>
<sequence length="326" mass="36408">MRYVVDNVGGSSGGDAWQAAVTETYFPLDTEYRNRREFTGMLETWSLGLVGVSKMRCDGVSYRRHRRHFLNEKDASLLITIPEVSEVNFSQGSRSVRCNPGSFIVERGDAPYEFWHGRPNALWVLKVPSASIRARIGSTERLSALSFDASQGVAALFLDTVRTTIGHVSDISEAAREMTGRHMLEMLCLSIVSDDRVLDSNVSSIRAGHLHRAEQYIRDNLKSTALGPQAVADACGISLRYLQGLFQGSDKSINGFIRDSRLDHCAEDLMSVTNGATIAEIAYRWGFADQSQFCRHYRSRFNCSPTDTRREALLRTGRLPGSRSRN</sequence>
<organism evidence="5 6">
    <name type="scientific">Neorhizobium lilium</name>
    <dbReference type="NCBI Taxonomy" id="2503024"/>
    <lineage>
        <taxon>Bacteria</taxon>
        <taxon>Pseudomonadati</taxon>
        <taxon>Pseudomonadota</taxon>
        <taxon>Alphaproteobacteria</taxon>
        <taxon>Hyphomicrobiales</taxon>
        <taxon>Rhizobiaceae</taxon>
        <taxon>Rhizobium/Agrobacterium group</taxon>
        <taxon>Neorhizobium</taxon>
    </lineage>
</organism>
<dbReference type="InterPro" id="IPR009057">
    <property type="entry name" value="Homeodomain-like_sf"/>
</dbReference>
<dbReference type="InterPro" id="IPR018060">
    <property type="entry name" value="HTH_AraC"/>
</dbReference>
<comment type="caution">
    <text evidence="5">The sequence shown here is derived from an EMBL/GenBank/DDBJ whole genome shotgun (WGS) entry which is preliminary data.</text>
</comment>
<accession>A0A444LL61</accession>
<dbReference type="InterPro" id="IPR050204">
    <property type="entry name" value="AraC_XylS_family_regulators"/>
</dbReference>
<dbReference type="PANTHER" id="PTHR46796:SF6">
    <property type="entry name" value="ARAC SUBFAMILY"/>
    <property type="match status" value="1"/>
</dbReference>
<dbReference type="Gene3D" id="1.10.10.60">
    <property type="entry name" value="Homeodomain-like"/>
    <property type="match status" value="1"/>
</dbReference>